<dbReference type="EMBL" id="JACRIW010000033">
    <property type="protein sequence ID" value="MBI5168734.1"/>
    <property type="molecule type" value="Genomic_DNA"/>
</dbReference>
<keyword evidence="1" id="KW-1133">Transmembrane helix</keyword>
<reference evidence="2" key="1">
    <citation type="submission" date="2020-07" db="EMBL/GenBank/DDBJ databases">
        <title>Huge and variable diversity of episymbiotic CPR bacteria and DPANN archaea in groundwater ecosystems.</title>
        <authorList>
            <person name="He C.Y."/>
            <person name="Keren R."/>
            <person name="Whittaker M."/>
            <person name="Farag I.F."/>
            <person name="Doudna J."/>
            <person name="Cate J.H.D."/>
            <person name="Banfield J.F."/>
        </authorList>
    </citation>
    <scope>NUCLEOTIDE SEQUENCE</scope>
    <source>
        <strain evidence="2">NC_groundwater_1813_Pr3_B-0.1um_71_17</strain>
    </source>
</reference>
<evidence type="ECO:0000313" key="2">
    <source>
        <dbReference type="EMBL" id="MBI5168734.1"/>
    </source>
</evidence>
<dbReference type="AlphaFoldDB" id="A0A933W9V4"/>
<feature type="transmembrane region" description="Helical" evidence="1">
    <location>
        <begin position="41"/>
        <end position="62"/>
    </location>
</feature>
<keyword evidence="1" id="KW-0812">Transmembrane</keyword>
<sequence length="85" mass="9562">MDWWLHLLPARMQAVWFGLTLLALLLLCLFGTARLVYEGEWLMAFVPAAGVVFLAFVLRTLLTLIARDLESAVHPGPDEERGPIE</sequence>
<comment type="caution">
    <text evidence="2">The sequence shown here is derived from an EMBL/GenBank/DDBJ whole genome shotgun (WGS) entry which is preliminary data.</text>
</comment>
<dbReference type="Proteomes" id="UP000696931">
    <property type="component" value="Unassembled WGS sequence"/>
</dbReference>
<evidence type="ECO:0000313" key="3">
    <source>
        <dbReference type="Proteomes" id="UP000696931"/>
    </source>
</evidence>
<protein>
    <submittedName>
        <fullName evidence="2">Uncharacterized protein</fullName>
    </submittedName>
</protein>
<keyword evidence="1" id="KW-0472">Membrane</keyword>
<gene>
    <name evidence="2" type="ORF">HZA61_04515</name>
</gene>
<name>A0A933W9V4_UNCEI</name>
<accession>A0A933W9V4</accession>
<evidence type="ECO:0000256" key="1">
    <source>
        <dbReference type="SAM" id="Phobius"/>
    </source>
</evidence>
<proteinExistence type="predicted"/>
<feature type="transmembrane region" description="Helical" evidence="1">
    <location>
        <begin position="14"/>
        <end position="35"/>
    </location>
</feature>
<organism evidence="2 3">
    <name type="scientific">Eiseniibacteriota bacterium</name>
    <dbReference type="NCBI Taxonomy" id="2212470"/>
    <lineage>
        <taxon>Bacteria</taxon>
        <taxon>Candidatus Eiseniibacteriota</taxon>
    </lineage>
</organism>